<dbReference type="InterPro" id="IPR017452">
    <property type="entry name" value="GPCR_Rhodpsn_7TM"/>
</dbReference>
<dbReference type="InterPro" id="IPR000276">
    <property type="entry name" value="GPCR_Rhodpsn"/>
</dbReference>
<feature type="domain" description="G-protein coupled receptors family 1 profile" evidence="13">
    <location>
        <begin position="72"/>
        <end position="340"/>
    </location>
</feature>
<evidence type="ECO:0000256" key="12">
    <source>
        <dbReference type="SAM" id="Phobius"/>
    </source>
</evidence>
<name>A0A8S3TMQ5_MYTED</name>
<evidence type="ECO:0000256" key="8">
    <source>
        <dbReference type="ARBA" id="ARBA00023170"/>
    </source>
</evidence>
<keyword evidence="6 12" id="KW-0472">Membrane</keyword>
<proteinExistence type="inferred from homology"/>
<dbReference type="SMART" id="SM01381">
    <property type="entry name" value="7TM_GPCR_Srsx"/>
    <property type="match status" value="1"/>
</dbReference>
<feature type="transmembrane region" description="Helical" evidence="12">
    <location>
        <begin position="93"/>
        <end position="117"/>
    </location>
</feature>
<keyword evidence="7" id="KW-1015">Disulfide bond</keyword>
<dbReference type="PANTHER" id="PTHR45695:SF23">
    <property type="entry name" value="GALANIN-LIKE G-PROTEIN COUPLED RECEPTOR NPR-9"/>
    <property type="match status" value="1"/>
</dbReference>
<feature type="transmembrane region" description="Helical" evidence="12">
    <location>
        <begin position="218"/>
        <end position="247"/>
    </location>
</feature>
<reference evidence="14" key="1">
    <citation type="submission" date="2021-03" db="EMBL/GenBank/DDBJ databases">
        <authorList>
            <person name="Bekaert M."/>
        </authorList>
    </citation>
    <scope>NUCLEOTIDE SEQUENCE</scope>
</reference>
<keyword evidence="2" id="KW-1003">Cell membrane</keyword>
<organism evidence="14 15">
    <name type="scientific">Mytilus edulis</name>
    <name type="common">Blue mussel</name>
    <dbReference type="NCBI Taxonomy" id="6550"/>
    <lineage>
        <taxon>Eukaryota</taxon>
        <taxon>Metazoa</taxon>
        <taxon>Spiralia</taxon>
        <taxon>Lophotrochozoa</taxon>
        <taxon>Mollusca</taxon>
        <taxon>Bivalvia</taxon>
        <taxon>Autobranchia</taxon>
        <taxon>Pteriomorphia</taxon>
        <taxon>Mytilida</taxon>
        <taxon>Mytiloidea</taxon>
        <taxon>Mytilidae</taxon>
        <taxon>Mytilinae</taxon>
        <taxon>Mytilus</taxon>
    </lineage>
</organism>
<evidence type="ECO:0000256" key="11">
    <source>
        <dbReference type="RuleBase" id="RU000688"/>
    </source>
</evidence>
<dbReference type="PROSITE" id="PS00237">
    <property type="entry name" value="G_PROTEIN_RECEP_F1_1"/>
    <property type="match status" value="1"/>
</dbReference>
<dbReference type="Proteomes" id="UP000683360">
    <property type="component" value="Unassembled WGS sequence"/>
</dbReference>
<evidence type="ECO:0000313" key="14">
    <source>
        <dbReference type="EMBL" id="CAG2234991.1"/>
    </source>
</evidence>
<keyword evidence="9" id="KW-0325">Glycoprotein</keyword>
<dbReference type="OrthoDB" id="2132067at2759"/>
<dbReference type="Gene3D" id="1.20.1070.10">
    <property type="entry name" value="Rhodopsin 7-helix transmembrane proteins"/>
    <property type="match status" value="1"/>
</dbReference>
<keyword evidence="10 11" id="KW-0807">Transducer</keyword>
<dbReference type="PRINTS" id="PR00237">
    <property type="entry name" value="GPCRRHODOPSN"/>
</dbReference>
<evidence type="ECO:0000256" key="6">
    <source>
        <dbReference type="ARBA" id="ARBA00023136"/>
    </source>
</evidence>
<comment type="caution">
    <text evidence="14">The sequence shown here is derived from an EMBL/GenBank/DDBJ whole genome shotgun (WGS) entry which is preliminary data.</text>
</comment>
<evidence type="ECO:0000256" key="1">
    <source>
        <dbReference type="ARBA" id="ARBA00004651"/>
    </source>
</evidence>
<evidence type="ECO:0000256" key="10">
    <source>
        <dbReference type="ARBA" id="ARBA00023224"/>
    </source>
</evidence>
<evidence type="ECO:0000256" key="3">
    <source>
        <dbReference type="ARBA" id="ARBA00022692"/>
    </source>
</evidence>
<dbReference type="GO" id="GO:0005886">
    <property type="term" value="C:plasma membrane"/>
    <property type="evidence" value="ECO:0007669"/>
    <property type="project" value="UniProtKB-SubCell"/>
</dbReference>
<feature type="transmembrane region" description="Helical" evidence="12">
    <location>
        <begin position="54"/>
        <end position="81"/>
    </location>
</feature>
<feature type="transmembrane region" description="Helical" evidence="12">
    <location>
        <begin position="284"/>
        <end position="303"/>
    </location>
</feature>
<feature type="transmembrane region" description="Helical" evidence="12">
    <location>
        <begin position="171"/>
        <end position="192"/>
    </location>
</feature>
<dbReference type="PROSITE" id="PS50262">
    <property type="entry name" value="G_PROTEIN_RECEP_F1_2"/>
    <property type="match status" value="1"/>
</dbReference>
<dbReference type="EMBL" id="CAJPWZ010002283">
    <property type="protein sequence ID" value="CAG2234991.1"/>
    <property type="molecule type" value="Genomic_DNA"/>
</dbReference>
<evidence type="ECO:0000256" key="5">
    <source>
        <dbReference type="ARBA" id="ARBA00023040"/>
    </source>
</evidence>
<gene>
    <name evidence="14" type="ORF">MEDL_47579</name>
</gene>
<feature type="transmembrane region" description="Helical" evidence="12">
    <location>
        <begin position="21"/>
        <end position="42"/>
    </location>
</feature>
<protein>
    <submittedName>
        <fullName evidence="14">KISS1R</fullName>
    </submittedName>
</protein>
<dbReference type="SUPFAM" id="SSF81321">
    <property type="entry name" value="Family A G protein-coupled receptor-like"/>
    <property type="match status" value="1"/>
</dbReference>
<dbReference type="GO" id="GO:0004930">
    <property type="term" value="F:G protein-coupled receptor activity"/>
    <property type="evidence" value="ECO:0007669"/>
    <property type="project" value="UniProtKB-KW"/>
</dbReference>
<keyword evidence="4 12" id="KW-1133">Transmembrane helix</keyword>
<sequence>MLNPVVFFKCWFRARNRYKRYLRICSMTTVSSNLTFTTPLFNETLREQPLPTEVVVLLSFVWSLIIVIGAIGNGLVIYIMLRYGERSVTNVYIVNLAFADLMFILFVVPATLIHIVIPTWILGNIICKFSNYMIYVTLHATCLTLSAMTVDRYHAIVNPIDSMNWRSTKTASAISLAVWAVSLSICCPYLIYTKVTEVGKFDDIDCIPQWPSLEFDKAVTLVVVLTTFVLPLTAIIICYACILFHLWSGANRKNNRLERENSALSVKNDKAERQVRRKRRVTRMVAIVVFLFAICWLPIHILAICIKFDPKFPKTDSMHYFKLFAHTLSYANSCVNPFVYAFINEGFRKAIIRRSPKLYQLCSCLLRSPIAQETDTSMVDKAVEAKPGMDVHSECSTATQTTAYLTKRKKALHINLNVDVADDESDITYLKDTYEVQKYCNNSPNHGITTIYISANRNAACPNGRPNTLHIAPEDSGGTDCLQPVEEIDIDFALHLCKVSTISGS</sequence>
<comment type="subcellular location">
    <subcellularLocation>
        <location evidence="1">Cell membrane</location>
        <topology evidence="1">Multi-pass membrane protein</topology>
    </subcellularLocation>
</comment>
<evidence type="ECO:0000256" key="4">
    <source>
        <dbReference type="ARBA" id="ARBA00022989"/>
    </source>
</evidence>
<dbReference type="Pfam" id="PF00001">
    <property type="entry name" value="7tm_1"/>
    <property type="match status" value="1"/>
</dbReference>
<evidence type="ECO:0000256" key="2">
    <source>
        <dbReference type="ARBA" id="ARBA00022475"/>
    </source>
</evidence>
<feature type="transmembrane region" description="Helical" evidence="12">
    <location>
        <begin position="129"/>
        <end position="150"/>
    </location>
</feature>
<keyword evidence="8 11" id="KW-0675">Receptor</keyword>
<evidence type="ECO:0000256" key="9">
    <source>
        <dbReference type="ARBA" id="ARBA00023180"/>
    </source>
</evidence>
<evidence type="ECO:0000259" key="13">
    <source>
        <dbReference type="PROSITE" id="PS50262"/>
    </source>
</evidence>
<evidence type="ECO:0000256" key="7">
    <source>
        <dbReference type="ARBA" id="ARBA00023157"/>
    </source>
</evidence>
<keyword evidence="3 11" id="KW-0812">Transmembrane</keyword>
<keyword evidence="15" id="KW-1185">Reference proteome</keyword>
<evidence type="ECO:0000313" key="15">
    <source>
        <dbReference type="Proteomes" id="UP000683360"/>
    </source>
</evidence>
<dbReference type="AlphaFoldDB" id="A0A8S3TMQ5"/>
<accession>A0A8S3TMQ5</accession>
<comment type="similarity">
    <text evidence="11">Belongs to the G-protein coupled receptor 1 family.</text>
</comment>
<feature type="transmembrane region" description="Helical" evidence="12">
    <location>
        <begin position="323"/>
        <end position="343"/>
    </location>
</feature>
<dbReference type="PANTHER" id="PTHR45695">
    <property type="entry name" value="LEUCOKININ RECEPTOR-RELATED"/>
    <property type="match status" value="1"/>
</dbReference>
<keyword evidence="5 11" id="KW-0297">G-protein coupled receptor</keyword>